<dbReference type="AlphaFoldDB" id="A0AAV9ZR82"/>
<name>A0AAV9ZR82_9AGAR</name>
<reference evidence="1 2" key="1">
    <citation type="journal article" date="2024" name="J Genomics">
        <title>Draft genome sequencing and assembly of Favolaschia claudopus CIRM-BRFM 2984 isolated from oak limbs.</title>
        <authorList>
            <person name="Navarro D."/>
            <person name="Drula E."/>
            <person name="Chaduli D."/>
            <person name="Cazenave R."/>
            <person name="Ahrendt S."/>
            <person name="Wang J."/>
            <person name="Lipzen A."/>
            <person name="Daum C."/>
            <person name="Barry K."/>
            <person name="Grigoriev I.V."/>
            <person name="Favel A."/>
            <person name="Rosso M.N."/>
            <person name="Martin F."/>
        </authorList>
    </citation>
    <scope>NUCLEOTIDE SEQUENCE [LARGE SCALE GENOMIC DNA]</scope>
    <source>
        <strain evidence="1 2">CIRM-BRFM 2984</strain>
    </source>
</reference>
<organism evidence="1 2">
    <name type="scientific">Favolaschia claudopus</name>
    <dbReference type="NCBI Taxonomy" id="2862362"/>
    <lineage>
        <taxon>Eukaryota</taxon>
        <taxon>Fungi</taxon>
        <taxon>Dikarya</taxon>
        <taxon>Basidiomycota</taxon>
        <taxon>Agaricomycotina</taxon>
        <taxon>Agaricomycetes</taxon>
        <taxon>Agaricomycetidae</taxon>
        <taxon>Agaricales</taxon>
        <taxon>Marasmiineae</taxon>
        <taxon>Mycenaceae</taxon>
        <taxon>Favolaschia</taxon>
    </lineage>
</organism>
<protein>
    <submittedName>
        <fullName evidence="1">Uncharacterized protein</fullName>
    </submittedName>
</protein>
<keyword evidence="2" id="KW-1185">Reference proteome</keyword>
<accession>A0AAV9ZR82</accession>
<proteinExistence type="predicted"/>
<evidence type="ECO:0000313" key="1">
    <source>
        <dbReference type="EMBL" id="KAK6989019.1"/>
    </source>
</evidence>
<evidence type="ECO:0000313" key="2">
    <source>
        <dbReference type="Proteomes" id="UP001362999"/>
    </source>
</evidence>
<dbReference type="EMBL" id="JAWWNJ010000118">
    <property type="protein sequence ID" value="KAK6989019.1"/>
    <property type="molecule type" value="Genomic_DNA"/>
</dbReference>
<sequence>MVVPTIIAVGQICSGPQTIPDKHSSRSFSINTGEYVRDRMQTCVIEYVLHLNDIYGAYDHPRGVFDGSNKRWESLTGVPAMHTFVQVVRNFDNGDPFGQR</sequence>
<dbReference type="Proteomes" id="UP001362999">
    <property type="component" value="Unassembled WGS sequence"/>
</dbReference>
<gene>
    <name evidence="1" type="ORF">R3P38DRAFT_2803958</name>
</gene>
<comment type="caution">
    <text evidence="1">The sequence shown here is derived from an EMBL/GenBank/DDBJ whole genome shotgun (WGS) entry which is preliminary data.</text>
</comment>